<reference evidence="1" key="1">
    <citation type="journal article" date="2023" name="Mol. Phylogenet. Evol.">
        <title>Genome-scale phylogeny and comparative genomics of the fungal order Sordariales.</title>
        <authorList>
            <person name="Hensen N."/>
            <person name="Bonometti L."/>
            <person name="Westerberg I."/>
            <person name="Brannstrom I.O."/>
            <person name="Guillou S."/>
            <person name="Cros-Aarteil S."/>
            <person name="Calhoun S."/>
            <person name="Haridas S."/>
            <person name="Kuo A."/>
            <person name="Mondo S."/>
            <person name="Pangilinan J."/>
            <person name="Riley R."/>
            <person name="LaButti K."/>
            <person name="Andreopoulos B."/>
            <person name="Lipzen A."/>
            <person name="Chen C."/>
            <person name="Yan M."/>
            <person name="Daum C."/>
            <person name="Ng V."/>
            <person name="Clum A."/>
            <person name="Steindorff A."/>
            <person name="Ohm R.A."/>
            <person name="Martin F."/>
            <person name="Silar P."/>
            <person name="Natvig D.O."/>
            <person name="Lalanne C."/>
            <person name="Gautier V."/>
            <person name="Ament-Velasquez S.L."/>
            <person name="Kruys A."/>
            <person name="Hutchinson M.I."/>
            <person name="Powell A.J."/>
            <person name="Barry K."/>
            <person name="Miller A.N."/>
            <person name="Grigoriev I.V."/>
            <person name="Debuchy R."/>
            <person name="Gladieux P."/>
            <person name="Hiltunen Thoren M."/>
            <person name="Johannesson H."/>
        </authorList>
    </citation>
    <scope>NUCLEOTIDE SEQUENCE</scope>
    <source>
        <strain evidence="1">CBS 508.74</strain>
    </source>
</reference>
<evidence type="ECO:0000313" key="1">
    <source>
        <dbReference type="EMBL" id="KAK4116136.1"/>
    </source>
</evidence>
<dbReference type="GeneID" id="89933066"/>
<dbReference type="AlphaFoldDB" id="A0AAN6YW08"/>
<dbReference type="RefSeq" id="XP_064673706.1">
    <property type="nucleotide sequence ID" value="XM_064808943.1"/>
</dbReference>
<evidence type="ECO:0000313" key="2">
    <source>
        <dbReference type="Proteomes" id="UP001302812"/>
    </source>
</evidence>
<name>A0AAN6YW08_9PEZI</name>
<keyword evidence="2" id="KW-1185">Reference proteome</keyword>
<gene>
    <name evidence="1" type="ORF">N656DRAFT_227109</name>
</gene>
<comment type="caution">
    <text evidence="1">The sequence shown here is derived from an EMBL/GenBank/DDBJ whole genome shotgun (WGS) entry which is preliminary data.</text>
</comment>
<dbReference type="Proteomes" id="UP001302812">
    <property type="component" value="Unassembled WGS sequence"/>
</dbReference>
<accession>A0AAN6YW08</accession>
<dbReference type="EMBL" id="MU853333">
    <property type="protein sequence ID" value="KAK4116136.1"/>
    <property type="molecule type" value="Genomic_DNA"/>
</dbReference>
<proteinExistence type="predicted"/>
<reference evidence="1" key="2">
    <citation type="submission" date="2023-05" db="EMBL/GenBank/DDBJ databases">
        <authorList>
            <consortium name="Lawrence Berkeley National Laboratory"/>
            <person name="Steindorff A."/>
            <person name="Hensen N."/>
            <person name="Bonometti L."/>
            <person name="Westerberg I."/>
            <person name="Brannstrom I.O."/>
            <person name="Guillou S."/>
            <person name="Cros-Aarteil S."/>
            <person name="Calhoun S."/>
            <person name="Haridas S."/>
            <person name="Kuo A."/>
            <person name="Mondo S."/>
            <person name="Pangilinan J."/>
            <person name="Riley R."/>
            <person name="Labutti K."/>
            <person name="Andreopoulos B."/>
            <person name="Lipzen A."/>
            <person name="Chen C."/>
            <person name="Yanf M."/>
            <person name="Daum C."/>
            <person name="Ng V."/>
            <person name="Clum A."/>
            <person name="Ohm R."/>
            <person name="Martin F."/>
            <person name="Silar P."/>
            <person name="Natvig D."/>
            <person name="Lalanne C."/>
            <person name="Gautier V."/>
            <person name="Ament-Velasquez S.L."/>
            <person name="Kruys A."/>
            <person name="Hutchinson M.I."/>
            <person name="Powell A.J."/>
            <person name="Barry K."/>
            <person name="Miller A.N."/>
            <person name="Grigoriev I.V."/>
            <person name="Debuchy R."/>
            <person name="Gladieux P."/>
            <person name="Thoren M.H."/>
            <person name="Johannesson H."/>
        </authorList>
    </citation>
    <scope>NUCLEOTIDE SEQUENCE</scope>
    <source>
        <strain evidence="1">CBS 508.74</strain>
    </source>
</reference>
<organism evidence="1 2">
    <name type="scientific">Canariomyces notabilis</name>
    <dbReference type="NCBI Taxonomy" id="2074819"/>
    <lineage>
        <taxon>Eukaryota</taxon>
        <taxon>Fungi</taxon>
        <taxon>Dikarya</taxon>
        <taxon>Ascomycota</taxon>
        <taxon>Pezizomycotina</taxon>
        <taxon>Sordariomycetes</taxon>
        <taxon>Sordariomycetidae</taxon>
        <taxon>Sordariales</taxon>
        <taxon>Chaetomiaceae</taxon>
        <taxon>Canariomyces</taxon>
    </lineage>
</organism>
<protein>
    <submittedName>
        <fullName evidence="1">Uncharacterized protein</fullName>
    </submittedName>
</protein>
<sequence length="195" mass="22063">MRGSHNPECNRKDVSTFISQFRGEWNHNRVEALATGSLYATPSETEHVLLLYHMRVFTTVSKWAVDDREPPFIGLLTKTGGKLTVSNTGGKCLYIKELRYSVGLRTTWELDLPVFSMVTMADTLPNAFQLADELGRAEWTDNEIRPSIRATGVTAFASRILSLMSLWTYNWSRLLDDIDKALKVDHLILDLISIA</sequence>